<evidence type="ECO:0000313" key="2">
    <source>
        <dbReference type="Proteomes" id="UP000636010"/>
    </source>
</evidence>
<evidence type="ECO:0008006" key="3">
    <source>
        <dbReference type="Google" id="ProtNLM"/>
    </source>
</evidence>
<proteinExistence type="predicted"/>
<dbReference type="InterPro" id="IPR028218">
    <property type="entry name" value="Toxin-JAB1"/>
</dbReference>
<dbReference type="NCBIfam" id="TIGR03696">
    <property type="entry name" value="Rhs_assc_core"/>
    <property type="match status" value="1"/>
</dbReference>
<dbReference type="Gene3D" id="2.180.10.10">
    <property type="entry name" value="RHS repeat-associated core"/>
    <property type="match status" value="1"/>
</dbReference>
<accession>A0ABQ1MYA0</accession>
<dbReference type="Pfam" id="PF15659">
    <property type="entry name" value="Toxin-JAB1"/>
    <property type="match status" value="1"/>
</dbReference>
<protein>
    <recommendedName>
        <fullName evidence="3">RHS repeat-associated core domain-containing protein</fullName>
    </recommendedName>
</protein>
<evidence type="ECO:0000313" key="1">
    <source>
        <dbReference type="EMBL" id="GGC48854.1"/>
    </source>
</evidence>
<dbReference type="InterPro" id="IPR022385">
    <property type="entry name" value="Rhs_assc_core"/>
</dbReference>
<sequence length="622" mass="71200">MLKGEVPLSIKRAVFITENAFLEGNLQYEDFTNHIAFLTLLTNSLVDEGGLIYNKPDREQVLKSSSIYRVLKDSLTFTLPAKSKDSSARTFKKHPYTYDMDDFLGEDDWTKMFVTKLLVSNSGNCHSLPLLYKILAEEVGVPAYLSIAPNHTYIKQSNKKHGWYNTELTTGRFPHDKDIKWNSYIKTESVAKGIYMDTLSNKQTISYVITDLAQGYVKKFGINHLDTPLAWLETALEYYPNYVNALILKAELQKKKLEQEMINEGVKDFSKLEDQEMLQSFQELEQSYMAIHHLGYRKMPKEMYLNWLFRVNNDTTRKPHQFETPQPFEEYGYDVYIATAGDGQNYEFYDQDTIAKIGTVEISRMSGKIVKFVEYDLSEEMPDEVISRMYDPALGRFWQVDPMADARNWLTPYNFVQNNPITRVDPTGMLDDYFLDRETGEISFLRETEDDFDVLYAENSEGGVDESNSIQVEKDILNNPSKDDVETPTGTTETTTYTMLGDSKGQSIFEFVATNSNVEWGLTQAGEAGVRGINILSTGNKLASEPGSITAIKKIQGLNTPLRRHVHNHPSNTPYESEGDMKAWAKWSQANSIFQIFIPKTKKYITYPSTMMDEITVKPNKN</sequence>
<comment type="caution">
    <text evidence="1">The sequence shown here is derived from an EMBL/GenBank/DDBJ whole genome shotgun (WGS) entry which is preliminary data.</text>
</comment>
<keyword evidence="2" id="KW-1185">Reference proteome</keyword>
<organism evidence="1 2">
    <name type="scientific">Marivirga lumbricoides</name>
    <dbReference type="NCBI Taxonomy" id="1046115"/>
    <lineage>
        <taxon>Bacteria</taxon>
        <taxon>Pseudomonadati</taxon>
        <taxon>Bacteroidota</taxon>
        <taxon>Cytophagia</taxon>
        <taxon>Cytophagales</taxon>
        <taxon>Marivirgaceae</taxon>
        <taxon>Marivirga</taxon>
    </lineage>
</organism>
<dbReference type="EMBL" id="BMEC01000013">
    <property type="protein sequence ID" value="GGC48854.1"/>
    <property type="molecule type" value="Genomic_DNA"/>
</dbReference>
<dbReference type="Proteomes" id="UP000636010">
    <property type="component" value="Unassembled WGS sequence"/>
</dbReference>
<name>A0ABQ1MYA0_9BACT</name>
<reference evidence="2" key="1">
    <citation type="journal article" date="2019" name="Int. J. Syst. Evol. Microbiol.">
        <title>The Global Catalogue of Microorganisms (GCM) 10K type strain sequencing project: providing services to taxonomists for standard genome sequencing and annotation.</title>
        <authorList>
            <consortium name="The Broad Institute Genomics Platform"/>
            <consortium name="The Broad Institute Genome Sequencing Center for Infectious Disease"/>
            <person name="Wu L."/>
            <person name="Ma J."/>
        </authorList>
    </citation>
    <scope>NUCLEOTIDE SEQUENCE [LARGE SCALE GENOMIC DNA]</scope>
    <source>
        <strain evidence="2">CGMCC 1.10832</strain>
    </source>
</reference>
<gene>
    <name evidence="1" type="ORF">GCM10011506_38120</name>
</gene>